<protein>
    <recommendedName>
        <fullName evidence="1">Abortive phage infection protein C-terminal domain-containing protein</fullName>
    </recommendedName>
</protein>
<proteinExistence type="predicted"/>
<evidence type="ECO:0000313" key="3">
    <source>
        <dbReference type="Proteomes" id="UP000737402"/>
    </source>
</evidence>
<evidence type="ECO:0000313" key="2">
    <source>
        <dbReference type="EMBL" id="MBM7620062.1"/>
    </source>
</evidence>
<name>A0ABS2NZI8_9BACI</name>
<accession>A0ABS2NZI8</accession>
<gene>
    <name evidence="2" type="ORF">JOC95_001914</name>
</gene>
<dbReference type="RefSeq" id="WP_204415419.1">
    <property type="nucleotide sequence ID" value="NZ_JAFBED010000003.1"/>
</dbReference>
<dbReference type="InterPro" id="IPR018891">
    <property type="entry name" value="AIPR_C"/>
</dbReference>
<dbReference type="EMBL" id="JAFBED010000003">
    <property type="protein sequence ID" value="MBM7620062.1"/>
    <property type="molecule type" value="Genomic_DNA"/>
</dbReference>
<comment type="caution">
    <text evidence="2">The sequence shown here is derived from an EMBL/GenBank/DDBJ whole genome shotgun (WGS) entry which is preliminary data.</text>
</comment>
<reference evidence="2 3" key="1">
    <citation type="submission" date="2021-01" db="EMBL/GenBank/DDBJ databases">
        <title>Genomic Encyclopedia of Type Strains, Phase IV (KMG-IV): sequencing the most valuable type-strain genomes for metagenomic binning, comparative biology and taxonomic classification.</title>
        <authorList>
            <person name="Goeker M."/>
        </authorList>
    </citation>
    <scope>NUCLEOTIDE SEQUENCE [LARGE SCALE GENOMIC DNA]</scope>
    <source>
        <strain evidence="2 3">DSM 25879</strain>
    </source>
</reference>
<sequence length="631" mass="71709">MQPIHLISKISLEDFKNEWLMDVTEGTPSTVTLGNRFAQKIISQWLELDTYSDDIIFCDGTGDGGIDIAYLHKGQNSDEENEGDTWYIVQSKYGSAFQGTHTLLGEGKKFFDTMEGHRTSLSSLSSDVTDRLKTFIANSSEKDKLIFVFATVDSMSIEDKRALEDIKILGKNKIGQIFDVETVCIETIYNRLTEHEENKEEKLGVNLVGNLVPSGDELLVGSVKLIDLFNFLKDYKMVSGDLDLIYEKNVRKFLGNKRKVNRGIEKTLLEKPERFGLYNNGITIVVNDFDENDGVFKLKEPFIVNGCQTTKSIWSVLVKKLESGGTGYSEELENYKKKLEKGIVVLKVVKVGSQGEDLLYETTRYTNSQNAVTEKDFLALEKDFRNWADQMASKYNIFLEIQRGGWESRKAYQKQNPLAKPFFTENVNAFDLIKVYSAGWLGEAGLAFGKNPPFSPGGSIFNKIVNDTDFSLNDLYAAYLVSKQAEKFKFGKGAEKQSRGQTRYLYFMVFIELLKHVILKAELSEYYNDKHYYSKCIINLNKAENMNAFKDLQSSAIEIIDEYMAMQGDNSYTKEPKFRGDINSFLKWEQLGTDGSTPILNDLIGINKRLLTRTPEYDTLVKCVKNAKNID</sequence>
<dbReference type="Pfam" id="PF10592">
    <property type="entry name" value="AIPR"/>
    <property type="match status" value="1"/>
</dbReference>
<feature type="domain" description="Abortive phage infection protein C-terminal" evidence="1">
    <location>
        <begin position="246"/>
        <end position="521"/>
    </location>
</feature>
<organism evidence="2 3">
    <name type="scientific">Sutcliffiella tianshenii</name>
    <dbReference type="NCBI Taxonomy" id="1463404"/>
    <lineage>
        <taxon>Bacteria</taxon>
        <taxon>Bacillati</taxon>
        <taxon>Bacillota</taxon>
        <taxon>Bacilli</taxon>
        <taxon>Bacillales</taxon>
        <taxon>Bacillaceae</taxon>
        <taxon>Sutcliffiella</taxon>
    </lineage>
</organism>
<keyword evidence="3" id="KW-1185">Reference proteome</keyword>
<dbReference type="Proteomes" id="UP000737402">
    <property type="component" value="Unassembled WGS sequence"/>
</dbReference>
<evidence type="ECO:0000259" key="1">
    <source>
        <dbReference type="Pfam" id="PF10592"/>
    </source>
</evidence>